<evidence type="ECO:0000256" key="2">
    <source>
        <dbReference type="PROSITE-ProRule" id="PRU00169"/>
    </source>
</evidence>
<evidence type="ECO:0000313" key="5">
    <source>
        <dbReference type="Proteomes" id="UP000320359"/>
    </source>
</evidence>
<dbReference type="SUPFAM" id="SSF46955">
    <property type="entry name" value="Putative DNA-binding domain"/>
    <property type="match status" value="1"/>
</dbReference>
<dbReference type="SMART" id="SM00448">
    <property type="entry name" value="REC"/>
    <property type="match status" value="1"/>
</dbReference>
<feature type="modified residue" description="4-aspartylphosphate" evidence="2">
    <location>
        <position position="135"/>
    </location>
</feature>
<evidence type="ECO:0000313" key="4">
    <source>
        <dbReference type="EMBL" id="TRW50214.1"/>
    </source>
</evidence>
<dbReference type="InterPro" id="IPR010093">
    <property type="entry name" value="SinI_DNA-bd"/>
</dbReference>
<dbReference type="Pfam" id="PF12728">
    <property type="entry name" value="HTH_17"/>
    <property type="match status" value="1"/>
</dbReference>
<comment type="caution">
    <text evidence="4">The sequence shown here is derived from an EMBL/GenBank/DDBJ whole genome shotgun (WGS) entry which is preliminary data.</text>
</comment>
<proteinExistence type="predicted"/>
<gene>
    <name evidence="4" type="ORF">FM042_05095</name>
</gene>
<keyword evidence="1 2" id="KW-0597">Phosphoprotein</keyword>
<dbReference type="EMBL" id="VJWL01000001">
    <property type="protein sequence ID" value="TRW50214.1"/>
    <property type="molecule type" value="Genomic_DNA"/>
</dbReference>
<evidence type="ECO:0000256" key="1">
    <source>
        <dbReference type="ARBA" id="ARBA00022553"/>
    </source>
</evidence>
<dbReference type="InterPro" id="IPR041657">
    <property type="entry name" value="HTH_17"/>
</dbReference>
<sequence>MSSKAETQVDYVSTSQAARMLGVSVGTVQQMVENGELVAWKTVGGHRRIDQASVMLRMDGHKKEFVKSQHQTSMAYTQPHRKLSILVAEDDPLATKIYEHTFAPMHDRIDVAYAKDGIEALLHLGQHPTDLLVLDLDIPHVNGYEMLRKIKNNKDLTRLCVLIVTGSKLEQNDLERPELTNVNILSKPLDRSFLRGYIAGFLDVSQKKFGDI</sequence>
<dbReference type="InterPro" id="IPR011006">
    <property type="entry name" value="CheY-like_superfamily"/>
</dbReference>
<dbReference type="GO" id="GO:0003677">
    <property type="term" value="F:DNA binding"/>
    <property type="evidence" value="ECO:0007669"/>
    <property type="project" value="InterPro"/>
</dbReference>
<dbReference type="Proteomes" id="UP000320359">
    <property type="component" value="Unassembled WGS sequence"/>
</dbReference>
<dbReference type="InterPro" id="IPR001789">
    <property type="entry name" value="Sig_transdc_resp-reg_receiver"/>
</dbReference>
<dbReference type="PANTHER" id="PTHR44591">
    <property type="entry name" value="STRESS RESPONSE REGULATOR PROTEIN 1"/>
    <property type="match status" value="1"/>
</dbReference>
<evidence type="ECO:0000259" key="3">
    <source>
        <dbReference type="PROSITE" id="PS50110"/>
    </source>
</evidence>
<reference evidence="4 5" key="1">
    <citation type="submission" date="2019-07" db="EMBL/GenBank/DDBJ databases">
        <authorList>
            <person name="Yang M."/>
            <person name="Zhao D."/>
            <person name="Xiang H."/>
        </authorList>
    </citation>
    <scope>NUCLEOTIDE SEQUENCE [LARGE SCALE GENOMIC DNA]</scope>
    <source>
        <strain evidence="4 5">IM1326</strain>
    </source>
</reference>
<dbReference type="NCBIfam" id="TIGR01764">
    <property type="entry name" value="excise"/>
    <property type="match status" value="1"/>
</dbReference>
<protein>
    <submittedName>
        <fullName evidence="4">Response regulator</fullName>
    </submittedName>
</protein>
<organism evidence="4 5">
    <name type="scientific">Aliidiomarina halalkaliphila</name>
    <dbReference type="NCBI Taxonomy" id="2593535"/>
    <lineage>
        <taxon>Bacteria</taxon>
        <taxon>Pseudomonadati</taxon>
        <taxon>Pseudomonadota</taxon>
        <taxon>Gammaproteobacteria</taxon>
        <taxon>Alteromonadales</taxon>
        <taxon>Idiomarinaceae</taxon>
        <taxon>Aliidiomarina</taxon>
    </lineage>
</organism>
<dbReference type="InterPro" id="IPR009061">
    <property type="entry name" value="DNA-bd_dom_put_sf"/>
</dbReference>
<dbReference type="Pfam" id="PF00072">
    <property type="entry name" value="Response_reg"/>
    <property type="match status" value="1"/>
</dbReference>
<dbReference type="OrthoDB" id="281471at2"/>
<dbReference type="RefSeq" id="WP_143234962.1">
    <property type="nucleotide sequence ID" value="NZ_VJWL01000001.1"/>
</dbReference>
<dbReference type="GO" id="GO:0000160">
    <property type="term" value="P:phosphorelay signal transduction system"/>
    <property type="evidence" value="ECO:0007669"/>
    <property type="project" value="InterPro"/>
</dbReference>
<dbReference type="PROSITE" id="PS50110">
    <property type="entry name" value="RESPONSE_REGULATORY"/>
    <property type="match status" value="1"/>
</dbReference>
<dbReference type="AlphaFoldDB" id="A0A552X5C2"/>
<dbReference type="Gene3D" id="3.40.50.2300">
    <property type="match status" value="1"/>
</dbReference>
<dbReference type="SUPFAM" id="SSF52172">
    <property type="entry name" value="CheY-like"/>
    <property type="match status" value="1"/>
</dbReference>
<keyword evidence="5" id="KW-1185">Reference proteome</keyword>
<dbReference type="InterPro" id="IPR050595">
    <property type="entry name" value="Bact_response_regulator"/>
</dbReference>
<accession>A0A552X5C2</accession>
<name>A0A552X5C2_9GAMM</name>
<dbReference type="PANTHER" id="PTHR44591:SF3">
    <property type="entry name" value="RESPONSE REGULATORY DOMAIN-CONTAINING PROTEIN"/>
    <property type="match status" value="1"/>
</dbReference>
<feature type="domain" description="Response regulatory" evidence="3">
    <location>
        <begin position="84"/>
        <end position="202"/>
    </location>
</feature>
<dbReference type="Gene3D" id="1.10.1660.10">
    <property type="match status" value="1"/>
</dbReference>